<dbReference type="GO" id="GO:0043740">
    <property type="term" value="F:GTP cyclohydrolase IIa activity"/>
    <property type="evidence" value="ECO:0007669"/>
    <property type="project" value="UniProtKB-UniRule"/>
</dbReference>
<evidence type="ECO:0000256" key="1">
    <source>
        <dbReference type="ARBA" id="ARBA00022801"/>
    </source>
</evidence>
<reference evidence="4 5" key="1">
    <citation type="submission" date="2017-05" db="EMBL/GenBank/DDBJ databases">
        <title>Host range expansion of the Methanosphaera genus to humans and monogastric animals involves recent and extensive reduction in genome content.</title>
        <authorList>
            <person name="Hoedt E.C."/>
            <person name="Volmer J.G."/>
            <person name="Parks D.H."/>
            <person name="Rosewarne C.P."/>
            <person name="Denman S.E."/>
            <person name="Mcsweeney C.S."/>
            <person name="O Cuiv P."/>
            <person name="Hugenholtz P."/>
            <person name="Tyson G.W."/>
            <person name="Morrison M."/>
        </authorList>
    </citation>
    <scope>NUCLEOTIDE SEQUENCE [LARGE SCALE GENOMIC DNA]</scope>
    <source>
        <strain evidence="4 5">PA5</strain>
    </source>
</reference>
<comment type="similarity">
    <text evidence="2 3">Belongs to the archaeal-type GTP cyclohydrolase family.</text>
</comment>
<dbReference type="AlphaFoldDB" id="A0A328Q4H4"/>
<dbReference type="OMA" id="GGDNFMS"/>
<dbReference type="RefSeq" id="WP_011406974.1">
    <property type="nucleotide sequence ID" value="NZ_CATZNA010000132.1"/>
</dbReference>
<dbReference type="InterPro" id="IPR043128">
    <property type="entry name" value="Rev_trsase/Diguanyl_cyclase"/>
</dbReference>
<dbReference type="NCBIfam" id="NF002587">
    <property type="entry name" value="PRK02240.1"/>
    <property type="match status" value="1"/>
</dbReference>
<evidence type="ECO:0000256" key="3">
    <source>
        <dbReference type="PIRNR" id="PIRNR009265"/>
    </source>
</evidence>
<dbReference type="PIRSF" id="PIRSF009265">
    <property type="entry name" value="GTP_cyclohydro_3"/>
    <property type="match status" value="1"/>
</dbReference>
<dbReference type="Proteomes" id="UP000248557">
    <property type="component" value="Unassembled WGS sequence"/>
</dbReference>
<keyword evidence="2" id="KW-0547">Nucleotide-binding</keyword>
<proteinExistence type="inferred from homology"/>
<dbReference type="InterPro" id="IPR007839">
    <property type="entry name" value="GTP_CycHdrlase_3"/>
</dbReference>
<gene>
    <name evidence="2" type="primary">gch3</name>
    <name evidence="4" type="ORF">CA615_07300</name>
</gene>
<dbReference type="Pfam" id="PF05165">
    <property type="entry name" value="GCH_III"/>
    <property type="match status" value="1"/>
</dbReference>
<comment type="catalytic activity">
    <reaction evidence="2 3">
        <text>GTP + 3 H2O = 2-amino-5-formylamino-6-(5-phospho-D-ribosylamino)pyrimidin-4(3H)-one + 2 phosphate + 2 H(+)</text>
        <dbReference type="Rhea" id="RHEA:22468"/>
        <dbReference type="ChEBI" id="CHEBI:15377"/>
        <dbReference type="ChEBI" id="CHEBI:15378"/>
        <dbReference type="ChEBI" id="CHEBI:37565"/>
        <dbReference type="ChEBI" id="CHEBI:43474"/>
        <dbReference type="ChEBI" id="CHEBI:57258"/>
        <dbReference type="EC" id="3.5.4.29"/>
    </reaction>
</comment>
<evidence type="ECO:0000313" key="5">
    <source>
        <dbReference type="Proteomes" id="UP000248557"/>
    </source>
</evidence>
<dbReference type="InterPro" id="IPR029787">
    <property type="entry name" value="Nucleotide_cyclase"/>
</dbReference>
<name>A0A328Q4H4_9EURY</name>
<comment type="function">
    <text evidence="2 3">Catalyzes the formation of 2-amino-5-formylamino-6-ribofuranosylamino-4(3H)-pyrimidinone ribonucleotide monophosphate and inorganic phosphate from GTP. Also has an independent pyrophosphate phosphohydrolase activity.</text>
</comment>
<sequence>MIQVTLIQIDNYGPWTVTPGPRAEPDLQTLQSRLYGDLEREFGAHGAIVFFNRFDNLIAISNGMDYDDHLLIQQSIRNRYPITISMGVGTADTAYEAQKIATKMIQNGGGAQSANRCEVLNIDSLADDDNSLVQIAHIDINDITNTLTDIETAFDTSIKVYEVLLALMDELAKIGGMCFFIGGDNYMAPTNGISKDQLREALKVVDKKTGVTLKAGIGVAKQAGRAADLADIGLEDIRAELVDDSVLLFNDLDEY</sequence>
<dbReference type="Gene3D" id="3.30.70.270">
    <property type="match status" value="1"/>
</dbReference>
<dbReference type="PANTHER" id="PTHR42202:SF1">
    <property type="entry name" value="GTP CYCLOHYDROLASE III"/>
    <property type="match status" value="1"/>
</dbReference>
<dbReference type="HAMAP" id="MF_00608">
    <property type="entry name" value="GTP_cyclohydro_3"/>
    <property type="match status" value="1"/>
</dbReference>
<organism evidence="4 5">
    <name type="scientific">Methanosphaera stadtmanae</name>
    <dbReference type="NCBI Taxonomy" id="2317"/>
    <lineage>
        <taxon>Archaea</taxon>
        <taxon>Methanobacteriati</taxon>
        <taxon>Methanobacteriota</taxon>
        <taxon>Methanomada group</taxon>
        <taxon>Methanobacteria</taxon>
        <taxon>Methanobacteriales</taxon>
        <taxon>Methanobacteriaceae</taxon>
        <taxon>Methanosphaera</taxon>
    </lineage>
</organism>
<dbReference type="PANTHER" id="PTHR42202">
    <property type="entry name" value="GTP CYCLOHYDROLASE III"/>
    <property type="match status" value="1"/>
</dbReference>
<dbReference type="EC" id="3.5.4.29" evidence="2 3"/>
<keyword evidence="1 2" id="KW-0378">Hydrolase</keyword>
<protein>
    <recommendedName>
        <fullName evidence="2 3">GTP cyclohydrolase III</fullName>
        <ecNumber evidence="2 3">3.5.4.29</ecNumber>
    </recommendedName>
</protein>
<dbReference type="EMBL" id="NGJK01000090">
    <property type="protein sequence ID" value="RAP02476.1"/>
    <property type="molecule type" value="Genomic_DNA"/>
</dbReference>
<evidence type="ECO:0000313" key="4">
    <source>
        <dbReference type="EMBL" id="RAP02476.1"/>
    </source>
</evidence>
<dbReference type="Gene3D" id="3.30.70.1230">
    <property type="entry name" value="Nucleotide cyclase"/>
    <property type="match status" value="1"/>
</dbReference>
<dbReference type="GeneID" id="3854880"/>
<comment type="caution">
    <text evidence="4">The sequence shown here is derived from an EMBL/GenBank/DDBJ whole genome shotgun (WGS) entry which is preliminary data.</text>
</comment>
<accession>A0A328Q4H4</accession>
<dbReference type="SMR" id="A0A328Q4H4"/>
<evidence type="ECO:0000256" key="2">
    <source>
        <dbReference type="HAMAP-Rule" id="MF_00608"/>
    </source>
</evidence>
<keyword evidence="2" id="KW-0342">GTP-binding</keyword>
<dbReference type="GO" id="GO:0005525">
    <property type="term" value="F:GTP binding"/>
    <property type="evidence" value="ECO:0007669"/>
    <property type="project" value="UniProtKB-KW"/>
</dbReference>